<keyword evidence="4" id="KW-0456">Lyase</keyword>
<comment type="similarity">
    <text evidence="2">Belongs to the pterin-4-alpha-carbinolamine dehydratase family.</text>
</comment>
<evidence type="ECO:0000256" key="3">
    <source>
        <dbReference type="ARBA" id="ARBA00013252"/>
    </source>
</evidence>
<dbReference type="NCBIfam" id="NF002018">
    <property type="entry name" value="PRK00823.1-3"/>
    <property type="match status" value="1"/>
</dbReference>
<dbReference type="Gene3D" id="3.30.1360.20">
    <property type="entry name" value="Transcriptional coactivator/pterin dehydratase"/>
    <property type="match status" value="1"/>
</dbReference>
<dbReference type="InterPro" id="IPR036428">
    <property type="entry name" value="PCD_sf"/>
</dbReference>
<dbReference type="SUPFAM" id="SSF55248">
    <property type="entry name" value="PCD-like"/>
    <property type="match status" value="1"/>
</dbReference>
<dbReference type="PANTHER" id="PTHR12599:SF0">
    <property type="entry name" value="PTERIN-4-ALPHA-CARBINOLAMINE DEHYDRATASE"/>
    <property type="match status" value="1"/>
</dbReference>
<dbReference type="Pfam" id="PF01329">
    <property type="entry name" value="Pterin_4a"/>
    <property type="match status" value="1"/>
</dbReference>
<dbReference type="GO" id="GO:0008124">
    <property type="term" value="F:4-alpha-hydroxytetrahydrobiopterin dehydratase activity"/>
    <property type="evidence" value="ECO:0007669"/>
    <property type="project" value="UniProtKB-EC"/>
</dbReference>
<name>A0A836C9K3_9STRA</name>
<evidence type="ECO:0000256" key="1">
    <source>
        <dbReference type="ARBA" id="ARBA00001554"/>
    </source>
</evidence>
<dbReference type="Proteomes" id="UP000664859">
    <property type="component" value="Unassembled WGS sequence"/>
</dbReference>
<protein>
    <recommendedName>
        <fullName evidence="3">4a-hydroxytetrahydrobiopterin dehydratase</fullName>
        <ecNumber evidence="3">4.2.1.96</ecNumber>
    </recommendedName>
    <alternativeName>
        <fullName evidence="5">4-alpha-hydroxy-tetrahydropterin dehydratase</fullName>
    </alternativeName>
</protein>
<dbReference type="PANTHER" id="PTHR12599">
    <property type="entry name" value="PTERIN-4-ALPHA-CARBINOLAMINE DEHYDRATASE"/>
    <property type="match status" value="1"/>
</dbReference>
<dbReference type="CDD" id="cd00914">
    <property type="entry name" value="PCD_DCoH_subfamily_b"/>
    <property type="match status" value="1"/>
</dbReference>
<dbReference type="OrthoDB" id="277398at2759"/>
<sequence length="138" mass="15676">MLGIYRSAGLGLKGLKPICSRSWRQTYRLASSYEHETFVGPDERLDALQALGPSWKEVPDKDAIEKTFHFSDFSAAWGFMSRAALAAEKMNHHPEWFNVYGTVRVTLTTHKEGGVTWKDVKLARAMDTYEKESNPTIH</sequence>
<evidence type="ECO:0000256" key="4">
    <source>
        <dbReference type="ARBA" id="ARBA00023239"/>
    </source>
</evidence>
<dbReference type="InterPro" id="IPR001533">
    <property type="entry name" value="Pterin_deHydtase"/>
</dbReference>
<evidence type="ECO:0000256" key="5">
    <source>
        <dbReference type="ARBA" id="ARBA00030497"/>
    </source>
</evidence>
<dbReference type="EMBL" id="JAFCMP010000517">
    <property type="protein sequence ID" value="KAG5178150.1"/>
    <property type="molecule type" value="Genomic_DNA"/>
</dbReference>
<keyword evidence="7" id="KW-1185">Reference proteome</keyword>
<dbReference type="HAMAP" id="MF_00434">
    <property type="entry name" value="Pterin_4_alpha"/>
    <property type="match status" value="1"/>
</dbReference>
<gene>
    <name evidence="6" type="ORF">JKP88DRAFT_225593</name>
</gene>
<proteinExistence type="inferred from homology"/>
<reference evidence="6" key="1">
    <citation type="submission" date="2021-02" db="EMBL/GenBank/DDBJ databases">
        <title>First Annotated Genome of the Yellow-green Alga Tribonema minus.</title>
        <authorList>
            <person name="Mahan K.M."/>
        </authorList>
    </citation>
    <scope>NUCLEOTIDE SEQUENCE</scope>
    <source>
        <strain evidence="6">UTEX B ZZ1240</strain>
    </source>
</reference>
<evidence type="ECO:0000256" key="2">
    <source>
        <dbReference type="ARBA" id="ARBA00006472"/>
    </source>
</evidence>
<evidence type="ECO:0000313" key="7">
    <source>
        <dbReference type="Proteomes" id="UP000664859"/>
    </source>
</evidence>
<dbReference type="GO" id="GO:0006729">
    <property type="term" value="P:tetrahydrobiopterin biosynthetic process"/>
    <property type="evidence" value="ECO:0007669"/>
    <property type="project" value="InterPro"/>
</dbReference>
<comment type="catalytic activity">
    <reaction evidence="1">
        <text>(4aS,6R)-4a-hydroxy-L-erythro-5,6,7,8-tetrahydrobiopterin = (6R)-L-erythro-6,7-dihydrobiopterin + H2O</text>
        <dbReference type="Rhea" id="RHEA:11920"/>
        <dbReference type="ChEBI" id="CHEBI:15377"/>
        <dbReference type="ChEBI" id="CHEBI:15642"/>
        <dbReference type="ChEBI" id="CHEBI:43120"/>
        <dbReference type="EC" id="4.2.1.96"/>
    </reaction>
</comment>
<accession>A0A836C9K3</accession>
<comment type="caution">
    <text evidence="6">The sequence shown here is derived from an EMBL/GenBank/DDBJ whole genome shotgun (WGS) entry which is preliminary data.</text>
</comment>
<dbReference type="AlphaFoldDB" id="A0A836C9K3"/>
<evidence type="ECO:0000313" key="6">
    <source>
        <dbReference type="EMBL" id="KAG5178150.1"/>
    </source>
</evidence>
<organism evidence="6 7">
    <name type="scientific">Tribonema minus</name>
    <dbReference type="NCBI Taxonomy" id="303371"/>
    <lineage>
        <taxon>Eukaryota</taxon>
        <taxon>Sar</taxon>
        <taxon>Stramenopiles</taxon>
        <taxon>Ochrophyta</taxon>
        <taxon>PX clade</taxon>
        <taxon>Xanthophyceae</taxon>
        <taxon>Tribonematales</taxon>
        <taxon>Tribonemataceae</taxon>
        <taxon>Tribonema</taxon>
    </lineage>
</organism>
<dbReference type="EC" id="4.2.1.96" evidence="3"/>